<dbReference type="PANTHER" id="PTHR43867:SF2">
    <property type="entry name" value="CELLULOSE SYNTHASE CATALYTIC SUBUNIT A [UDP-FORMING]"/>
    <property type="match status" value="1"/>
</dbReference>
<evidence type="ECO:0000313" key="7">
    <source>
        <dbReference type="Proteomes" id="UP000218824"/>
    </source>
</evidence>
<feature type="transmembrane region" description="Helical" evidence="5">
    <location>
        <begin position="112"/>
        <end position="134"/>
    </location>
</feature>
<protein>
    <submittedName>
        <fullName evidence="6">Uncharacterized protein</fullName>
    </submittedName>
</protein>
<keyword evidence="5" id="KW-0472">Membrane</keyword>
<feature type="transmembrane region" description="Helical" evidence="5">
    <location>
        <begin position="522"/>
        <end position="539"/>
    </location>
</feature>
<dbReference type="EMBL" id="AP014940">
    <property type="protein sequence ID" value="BAV97987.1"/>
    <property type="molecule type" value="Genomic_DNA"/>
</dbReference>
<keyword evidence="3" id="KW-0808">Transferase</keyword>
<reference evidence="6 7" key="1">
    <citation type="journal article" date="2017" name="DNA Res.">
        <title>Complete genome sequence and expression profile of the commercial lytic enzyme producer Lysobacter enzymogenes M497-1.</title>
        <authorList>
            <person name="Takami H."/>
            <person name="Toyoda A."/>
            <person name="Uchiyama I."/>
            <person name="Itoh T."/>
            <person name="Takaki Y."/>
            <person name="Arai W."/>
            <person name="Nishi S."/>
            <person name="Kawai M."/>
            <person name="Shinya K."/>
            <person name="Ikeda H."/>
        </authorList>
    </citation>
    <scope>NUCLEOTIDE SEQUENCE [LARGE SCALE GENOMIC DNA]</scope>
    <source>
        <strain evidence="6 7">M497-1</strain>
    </source>
</reference>
<feature type="transmembrane region" description="Helical" evidence="5">
    <location>
        <begin position="140"/>
        <end position="158"/>
    </location>
</feature>
<sequence length="702" mass="77313">MAGGAAGLEDSVDAILRDDPIGAYPHMDALSREDYRARVETWAARARRDRAQTARIALELAQQAGQRHGLADRRAHIGYYLTDAGLAEFAARLGARLNWRERLRLRSTSSLVLAYCAVVYSLCAAFGIVSVRMFEIALPWYGQALLAAATALYANYIVQSWINLHLPQLLLPRRMPRMDFSAGIPDSAKTLVAVPCLLTSVEGADKLARTLERLYLANRDAGVGYALLSDFIDAPSQHRDDDEALLQAACAQISILNARYGGGFVLLHRPRRWNASENLWIGWERKRGKVEELNAYLLGGPSPFQTAHGDLAKVAGTRYVVVLDEDNDELTAGAVAELAAAIAHPLNHATTGADGRQVEAGYVVLQPRATIALSQDAAPSRLELMIHAMVEIETSKDFRADKPAVHIDQDLFGQAAYGGKGIYDVAMFHRLTHGRIPENTILSHDVLEGGMVRAGVVSDVVLRENFVPTFYAAMRRSHRWMRGDWQLLPWLLPTVRTAAGVRERNTLSLFGRWKIFHNAMRMVLPIASLLCFVLGWAASADAGLWTLNLLAIAWVPAAIGLAIGLVRNLLAGSLRSVVRGLWSWLSLRSASFIFGVDQAQTAFDAAARASFRMWISRRKLLEWTASSVMATRRDPSLGQYLRMMWFSPAFAVAVVWMIARVNPPALSSAVPFATLWSSAPVVAWWWSQKPQAQGRPAPPSPA</sequence>
<keyword evidence="5" id="KW-0812">Transmembrane</keyword>
<feature type="transmembrane region" description="Helical" evidence="5">
    <location>
        <begin position="545"/>
        <end position="566"/>
    </location>
</feature>
<evidence type="ECO:0000313" key="6">
    <source>
        <dbReference type="EMBL" id="BAV97987.1"/>
    </source>
</evidence>
<dbReference type="GO" id="GO:0005886">
    <property type="term" value="C:plasma membrane"/>
    <property type="evidence" value="ECO:0007669"/>
    <property type="project" value="TreeGrafter"/>
</dbReference>
<accession>A0AAU9AFL2</accession>
<dbReference type="Proteomes" id="UP000218824">
    <property type="component" value="Chromosome"/>
</dbReference>
<feature type="transmembrane region" description="Helical" evidence="5">
    <location>
        <begin position="665"/>
        <end position="686"/>
    </location>
</feature>
<comment type="subcellular location">
    <subcellularLocation>
        <location evidence="1">Membrane</location>
        <topology evidence="1">Multi-pass membrane protein</topology>
    </subcellularLocation>
</comment>
<gene>
    <name evidence="6" type="ORF">LEN_2500</name>
</gene>
<dbReference type="GO" id="GO:0016758">
    <property type="term" value="F:hexosyltransferase activity"/>
    <property type="evidence" value="ECO:0007669"/>
    <property type="project" value="TreeGrafter"/>
</dbReference>
<name>A0AAU9AFL2_LYSEN</name>
<evidence type="ECO:0000256" key="2">
    <source>
        <dbReference type="ARBA" id="ARBA00022676"/>
    </source>
</evidence>
<organism evidence="6 7">
    <name type="scientific">Lysobacter enzymogenes</name>
    <dbReference type="NCBI Taxonomy" id="69"/>
    <lineage>
        <taxon>Bacteria</taxon>
        <taxon>Pseudomonadati</taxon>
        <taxon>Pseudomonadota</taxon>
        <taxon>Gammaproteobacteria</taxon>
        <taxon>Lysobacterales</taxon>
        <taxon>Lysobacteraceae</taxon>
        <taxon>Lysobacter</taxon>
    </lineage>
</organism>
<dbReference type="InterPro" id="IPR050321">
    <property type="entry name" value="Glycosyltr_2/OpgH_subfam"/>
</dbReference>
<dbReference type="KEGG" id="lem:LEN_2500"/>
<evidence type="ECO:0000256" key="3">
    <source>
        <dbReference type="ARBA" id="ARBA00022679"/>
    </source>
</evidence>
<evidence type="ECO:0000256" key="1">
    <source>
        <dbReference type="ARBA" id="ARBA00004141"/>
    </source>
</evidence>
<proteinExistence type="predicted"/>
<feature type="transmembrane region" description="Helical" evidence="5">
    <location>
        <begin position="640"/>
        <end position="659"/>
    </location>
</feature>
<evidence type="ECO:0000256" key="4">
    <source>
        <dbReference type="ARBA" id="ARBA00022989"/>
    </source>
</evidence>
<dbReference type="PANTHER" id="PTHR43867">
    <property type="entry name" value="CELLULOSE SYNTHASE CATALYTIC SUBUNIT A [UDP-FORMING]"/>
    <property type="match status" value="1"/>
</dbReference>
<dbReference type="AlphaFoldDB" id="A0AAU9AFL2"/>
<keyword evidence="2" id="KW-0328">Glycosyltransferase</keyword>
<evidence type="ECO:0000256" key="5">
    <source>
        <dbReference type="SAM" id="Phobius"/>
    </source>
</evidence>
<keyword evidence="4 5" id="KW-1133">Transmembrane helix</keyword>